<evidence type="ECO:0000256" key="7">
    <source>
        <dbReference type="ARBA" id="ARBA00022989"/>
    </source>
</evidence>
<dbReference type="InterPro" id="IPR042193">
    <property type="entry name" value="FHIPEP_3"/>
</dbReference>
<dbReference type="PRINTS" id="PR00949">
    <property type="entry name" value="TYPE3IMAPROT"/>
</dbReference>
<proteinExistence type="inferred from homology"/>
<dbReference type="PIRSF" id="PIRSF005419">
    <property type="entry name" value="FlhA"/>
    <property type="match status" value="1"/>
</dbReference>
<dbReference type="InterPro" id="IPR042194">
    <property type="entry name" value="FHIPEP_1"/>
</dbReference>
<dbReference type="GO" id="GO:0009306">
    <property type="term" value="P:protein secretion"/>
    <property type="evidence" value="ECO:0007669"/>
    <property type="project" value="InterPro"/>
</dbReference>
<evidence type="ECO:0000256" key="3">
    <source>
        <dbReference type="ARBA" id="ARBA00022448"/>
    </source>
</evidence>
<dbReference type="InterPro" id="IPR006302">
    <property type="entry name" value="T3SS_HrcV"/>
</dbReference>
<comment type="similarity">
    <text evidence="2">Belongs to the FHIPEP (flagella/HR/invasion proteins export pore) family.</text>
</comment>
<dbReference type="Gene3D" id="3.40.50.12790">
    <property type="entry name" value="FHIPEP family, domain 4"/>
    <property type="match status" value="1"/>
</dbReference>
<keyword evidence="3" id="KW-0813">Transport</keyword>
<keyword evidence="7 10" id="KW-1133">Transmembrane helix</keyword>
<reference evidence="11" key="1">
    <citation type="submission" date="2024-06" db="EMBL/GenBank/DDBJ databases">
        <title>Complete genome of Salinicola endophyticus HNIBRBA4755.</title>
        <authorList>
            <person name="Shin S.Y."/>
            <person name="Kang H."/>
            <person name="Song J."/>
        </authorList>
    </citation>
    <scope>NUCLEOTIDE SEQUENCE</scope>
    <source>
        <strain evidence="11">HNIBRBA4755</strain>
    </source>
</reference>
<dbReference type="PANTHER" id="PTHR30161">
    <property type="entry name" value="FLAGELLAR EXPORT PROTEIN, MEMBRANE FLHA SUBUNIT-RELATED"/>
    <property type="match status" value="1"/>
</dbReference>
<accession>A0AB74UCG4</accession>
<dbReference type="InterPro" id="IPR001712">
    <property type="entry name" value="T3SS_FHIPEP"/>
</dbReference>
<dbReference type="GO" id="GO:0005886">
    <property type="term" value="C:plasma membrane"/>
    <property type="evidence" value="ECO:0007669"/>
    <property type="project" value="UniProtKB-SubCell"/>
</dbReference>
<evidence type="ECO:0000256" key="6">
    <source>
        <dbReference type="ARBA" id="ARBA00022692"/>
    </source>
</evidence>
<dbReference type="EMBL" id="CP159578">
    <property type="protein sequence ID" value="XCJ79425.1"/>
    <property type="molecule type" value="Genomic_DNA"/>
</dbReference>
<feature type="transmembrane region" description="Helical" evidence="10">
    <location>
        <begin position="76"/>
        <end position="96"/>
    </location>
</feature>
<dbReference type="InterPro" id="IPR042196">
    <property type="entry name" value="FHIPEP_4"/>
</dbReference>
<dbReference type="AlphaFoldDB" id="A0AB74UCG4"/>
<feature type="transmembrane region" description="Helical" evidence="10">
    <location>
        <begin position="290"/>
        <end position="323"/>
    </location>
</feature>
<dbReference type="NCBIfam" id="TIGR01399">
    <property type="entry name" value="hrcV"/>
    <property type="match status" value="1"/>
</dbReference>
<organism evidence="11">
    <name type="scientific">Salinicola endophyticus</name>
    <dbReference type="NCBI Taxonomy" id="1949083"/>
    <lineage>
        <taxon>Bacteria</taxon>
        <taxon>Pseudomonadati</taxon>
        <taxon>Pseudomonadota</taxon>
        <taxon>Gammaproteobacteria</taxon>
        <taxon>Oceanospirillales</taxon>
        <taxon>Halomonadaceae</taxon>
        <taxon>Salinicola</taxon>
    </lineage>
</organism>
<protein>
    <submittedName>
        <fullName evidence="11">Type III secretion system export apparatus subunit SctV</fullName>
    </submittedName>
</protein>
<keyword evidence="4" id="KW-1003">Cell membrane</keyword>
<feature type="transmembrane region" description="Helical" evidence="10">
    <location>
        <begin position="203"/>
        <end position="223"/>
    </location>
</feature>
<dbReference type="Gene3D" id="3.40.30.60">
    <property type="entry name" value="FHIPEP family, domain 1"/>
    <property type="match status" value="1"/>
</dbReference>
<feature type="transmembrane region" description="Helical" evidence="10">
    <location>
        <begin position="45"/>
        <end position="64"/>
    </location>
</feature>
<evidence type="ECO:0000313" key="11">
    <source>
        <dbReference type="EMBL" id="XCJ79425.1"/>
    </source>
</evidence>
<dbReference type="Pfam" id="PF00771">
    <property type="entry name" value="FHIPEP"/>
    <property type="match status" value="1"/>
</dbReference>
<keyword evidence="6 10" id="KW-0812">Transmembrane</keyword>
<dbReference type="PANTHER" id="PTHR30161:SF2">
    <property type="entry name" value="INVASION PROTEIN INVA"/>
    <property type="match status" value="1"/>
</dbReference>
<feature type="compositionally biased region" description="Low complexity" evidence="9">
    <location>
        <begin position="355"/>
        <end position="378"/>
    </location>
</feature>
<feature type="compositionally biased region" description="Polar residues" evidence="9">
    <location>
        <begin position="335"/>
        <end position="354"/>
    </location>
</feature>
<dbReference type="RefSeq" id="WP_353980358.1">
    <property type="nucleotide sequence ID" value="NZ_CP159578.1"/>
</dbReference>
<gene>
    <name evidence="11" type="primary">sctV</name>
    <name evidence="11" type="ORF">ABV408_18585</name>
</gene>
<evidence type="ECO:0000256" key="2">
    <source>
        <dbReference type="ARBA" id="ARBA00008835"/>
    </source>
</evidence>
<feature type="transmembrane region" description="Helical" evidence="10">
    <location>
        <begin position="21"/>
        <end position="39"/>
    </location>
</feature>
<evidence type="ECO:0000256" key="9">
    <source>
        <dbReference type="SAM" id="MobiDB-lite"/>
    </source>
</evidence>
<name>A0AB74UCG4_9GAMM</name>
<feature type="region of interest" description="Disordered" evidence="9">
    <location>
        <begin position="332"/>
        <end position="378"/>
    </location>
</feature>
<keyword evidence="8 10" id="KW-0472">Membrane</keyword>
<feature type="transmembrane region" description="Helical" evidence="10">
    <location>
        <begin position="108"/>
        <end position="134"/>
    </location>
</feature>
<comment type="subcellular location">
    <subcellularLocation>
        <location evidence="1">Cell inner membrane</location>
        <topology evidence="1">Multi-pass membrane protein</topology>
    </subcellularLocation>
</comment>
<dbReference type="Gene3D" id="1.10.8.540">
    <property type="entry name" value="FHIPEP family, domain 3"/>
    <property type="match status" value="1"/>
</dbReference>
<keyword evidence="5" id="KW-0997">Cell inner membrane</keyword>
<evidence type="ECO:0000256" key="1">
    <source>
        <dbReference type="ARBA" id="ARBA00004429"/>
    </source>
</evidence>
<sequence length="739" mass="79114">MMPLLARLNRLAQRAAQRSDVIIAAFMVLAVVMMIIPLPTALVDALIGINIGFSLLVLVVAFYISHPVEFSSLPPIILLATLFRLALSITTTRLILLDADAGQIVAAFGNFVIAGEVVIGMVVFLIITVAQFLVITKGSERVAEVAARFTLDAMPGKQMSIDNDLRNGDIDTQEARRRRSRLESESQLYGAMDGAMKFVKGDAIAGLVILFVNLIGGLLIGMLQHDMAFNDAVETYSLLTVGDGLIAQIPALLISIGAGTVVTRVSSDNASDLGSEIVGQLGSNAKALGLTAAVLFCAAFVPGFATGVFLALAALLGGAAFYLRRRQRRAAASEAPSSGDASTSALSTNDLSTHAPSTGPASTASAAAQPPQAEGQSAAFAMADDDPRQHRVMLGLSAPLADTLSLDLLREALQHATQRIERDLGIALPAPGLRIEPTLEAGHFTIELDDVPVLAGELPPETLLLDDDPSLLAVVELTATPRPALVGRGQWQWLDDTRADALDAAGIRYLTPVQVLARCLESVFARYAGEFLGIQEARTLLSEMESHYAELVSEAVRVVSLQKMADILRRLVSEGVPVRALRAILEAMVANGSQEPNTARLADQIRIALARQICHRHARHDRVLPAWVATRPLEEALRSAQRHTEAPAARGGLPSPLSRALSAWFEQHLDALEGELKPVVVIAHDVRATLQQWVRQQELGLAVIAWQEIAPEFHLQAIAQLRLAKPSPRREAETSARAG</sequence>
<evidence type="ECO:0000256" key="8">
    <source>
        <dbReference type="ARBA" id="ARBA00023136"/>
    </source>
</evidence>
<evidence type="ECO:0000256" key="4">
    <source>
        <dbReference type="ARBA" id="ARBA00022475"/>
    </source>
</evidence>
<evidence type="ECO:0000256" key="5">
    <source>
        <dbReference type="ARBA" id="ARBA00022519"/>
    </source>
</evidence>
<evidence type="ECO:0000256" key="10">
    <source>
        <dbReference type="SAM" id="Phobius"/>
    </source>
</evidence>